<dbReference type="WBParaSite" id="SMUV_0000108901-mRNA-1">
    <property type="protein sequence ID" value="SMUV_0000108901-mRNA-1"/>
    <property type="gene ID" value="SMUV_0000108901"/>
</dbReference>
<dbReference type="Proteomes" id="UP000046393">
    <property type="component" value="Unplaced"/>
</dbReference>
<keyword evidence="1" id="KW-1185">Reference proteome</keyword>
<evidence type="ECO:0000313" key="2">
    <source>
        <dbReference type="WBParaSite" id="SMUV_0000108901-mRNA-1"/>
    </source>
</evidence>
<name>A0A0N5AAC1_9BILA</name>
<reference evidence="2" key="1">
    <citation type="submission" date="2017-02" db="UniProtKB">
        <authorList>
            <consortium name="WormBaseParasite"/>
        </authorList>
    </citation>
    <scope>IDENTIFICATION</scope>
</reference>
<proteinExistence type="predicted"/>
<evidence type="ECO:0000313" key="1">
    <source>
        <dbReference type="Proteomes" id="UP000046393"/>
    </source>
</evidence>
<dbReference type="AlphaFoldDB" id="A0A0N5AAC1"/>
<protein>
    <submittedName>
        <fullName evidence="2">Uncharacterized protein</fullName>
    </submittedName>
</protein>
<organism evidence="1 2">
    <name type="scientific">Syphacia muris</name>
    <dbReference type="NCBI Taxonomy" id="451379"/>
    <lineage>
        <taxon>Eukaryota</taxon>
        <taxon>Metazoa</taxon>
        <taxon>Ecdysozoa</taxon>
        <taxon>Nematoda</taxon>
        <taxon>Chromadorea</taxon>
        <taxon>Rhabditida</taxon>
        <taxon>Spirurina</taxon>
        <taxon>Oxyuridomorpha</taxon>
        <taxon>Oxyuroidea</taxon>
        <taxon>Oxyuridae</taxon>
        <taxon>Syphacia</taxon>
    </lineage>
</organism>
<sequence>MAIEYFDDNIVPNLQSDDPLSLYSRSRNCFSSLTFSTSSPLTALTSSASSDTPSTSRATFSPFNMIELTKINEWRKNVEEKIKAQENIIAEQGRIIKEQGDAVNHIIKCLQKVSPELSATYLKTLSSVESSDTSATSSSAGNLKRKCSSCEEVDAKKGRTV</sequence>
<accession>A0A0N5AAC1</accession>